<feature type="compositionally biased region" description="Polar residues" evidence="1">
    <location>
        <begin position="92"/>
        <end position="104"/>
    </location>
</feature>
<sequence>MRVRLMGNTNPRLESLLHAHPQVKLIKNNSKSAPGEDQLSTVVVTAGSGPHGMLDAYAALVKGRKENPRTRFLADFVYGESAMPQHPHSRYHSINPQVITSAVT</sequence>
<gene>
    <name evidence="2" type="ORF">Pmani_005459</name>
</gene>
<feature type="region of interest" description="Disordered" evidence="1">
    <location>
        <begin position="84"/>
        <end position="104"/>
    </location>
</feature>
<proteinExistence type="predicted"/>
<reference evidence="2" key="1">
    <citation type="submission" date="2023-11" db="EMBL/GenBank/DDBJ databases">
        <title>Genome assemblies of two species of porcelain crab, Petrolisthes cinctipes and Petrolisthes manimaculis (Anomura: Porcellanidae).</title>
        <authorList>
            <person name="Angst P."/>
        </authorList>
    </citation>
    <scope>NUCLEOTIDE SEQUENCE</scope>
    <source>
        <strain evidence="2">PB745_02</strain>
        <tissue evidence="2">Gill</tissue>
    </source>
</reference>
<dbReference type="Proteomes" id="UP001292094">
    <property type="component" value="Unassembled WGS sequence"/>
</dbReference>
<evidence type="ECO:0000313" key="2">
    <source>
        <dbReference type="EMBL" id="KAK4323877.1"/>
    </source>
</evidence>
<dbReference type="AlphaFoldDB" id="A0AAE1QEX8"/>
<protein>
    <submittedName>
        <fullName evidence="2">Uncharacterized protein</fullName>
    </submittedName>
</protein>
<name>A0AAE1QEX8_9EUCA</name>
<accession>A0AAE1QEX8</accession>
<comment type="caution">
    <text evidence="2">The sequence shown here is derived from an EMBL/GenBank/DDBJ whole genome shotgun (WGS) entry which is preliminary data.</text>
</comment>
<evidence type="ECO:0000256" key="1">
    <source>
        <dbReference type="SAM" id="MobiDB-lite"/>
    </source>
</evidence>
<evidence type="ECO:0000313" key="3">
    <source>
        <dbReference type="Proteomes" id="UP001292094"/>
    </source>
</evidence>
<keyword evidence="3" id="KW-1185">Reference proteome</keyword>
<organism evidence="2 3">
    <name type="scientific">Petrolisthes manimaculis</name>
    <dbReference type="NCBI Taxonomy" id="1843537"/>
    <lineage>
        <taxon>Eukaryota</taxon>
        <taxon>Metazoa</taxon>
        <taxon>Ecdysozoa</taxon>
        <taxon>Arthropoda</taxon>
        <taxon>Crustacea</taxon>
        <taxon>Multicrustacea</taxon>
        <taxon>Malacostraca</taxon>
        <taxon>Eumalacostraca</taxon>
        <taxon>Eucarida</taxon>
        <taxon>Decapoda</taxon>
        <taxon>Pleocyemata</taxon>
        <taxon>Anomura</taxon>
        <taxon>Galatheoidea</taxon>
        <taxon>Porcellanidae</taxon>
        <taxon>Petrolisthes</taxon>
    </lineage>
</organism>
<dbReference type="EMBL" id="JAWZYT010000408">
    <property type="protein sequence ID" value="KAK4323877.1"/>
    <property type="molecule type" value="Genomic_DNA"/>
</dbReference>